<dbReference type="Proteomes" id="UP001336020">
    <property type="component" value="Unassembled WGS sequence"/>
</dbReference>
<feature type="region of interest" description="Disordered" evidence="1">
    <location>
        <begin position="116"/>
        <end position="148"/>
    </location>
</feature>
<accession>A0ABU7LJ48</accession>
<feature type="transmembrane region" description="Helical" evidence="2">
    <location>
        <begin position="29"/>
        <end position="50"/>
    </location>
</feature>
<evidence type="ECO:0000313" key="4">
    <source>
        <dbReference type="Proteomes" id="UP001336020"/>
    </source>
</evidence>
<proteinExistence type="predicted"/>
<dbReference type="RefSeq" id="WP_330136748.1">
    <property type="nucleotide sequence ID" value="NZ_JAUTXY010000019.1"/>
</dbReference>
<name>A0ABU7LJ48_9NOCA</name>
<organism evidence="3 4">
    <name type="scientific">Rhodococcus artemisiae</name>
    <dbReference type="NCBI Taxonomy" id="714159"/>
    <lineage>
        <taxon>Bacteria</taxon>
        <taxon>Bacillati</taxon>
        <taxon>Actinomycetota</taxon>
        <taxon>Actinomycetes</taxon>
        <taxon>Mycobacteriales</taxon>
        <taxon>Nocardiaceae</taxon>
        <taxon>Rhodococcus</taxon>
    </lineage>
</organism>
<evidence type="ECO:0000313" key="3">
    <source>
        <dbReference type="EMBL" id="MEE2061591.1"/>
    </source>
</evidence>
<keyword evidence="2" id="KW-1133">Transmembrane helix</keyword>
<comment type="caution">
    <text evidence="3">The sequence shown here is derived from an EMBL/GenBank/DDBJ whole genome shotgun (WGS) entry which is preliminary data.</text>
</comment>
<keyword evidence="2" id="KW-0812">Transmembrane</keyword>
<protein>
    <submittedName>
        <fullName evidence="3">Uncharacterized protein</fullName>
    </submittedName>
</protein>
<feature type="transmembrane region" description="Helical" evidence="2">
    <location>
        <begin position="56"/>
        <end position="74"/>
    </location>
</feature>
<feature type="compositionally biased region" description="Polar residues" evidence="1">
    <location>
        <begin position="139"/>
        <end position="148"/>
    </location>
</feature>
<keyword evidence="2" id="KW-0472">Membrane</keyword>
<evidence type="ECO:0000256" key="2">
    <source>
        <dbReference type="SAM" id="Phobius"/>
    </source>
</evidence>
<evidence type="ECO:0000256" key="1">
    <source>
        <dbReference type="SAM" id="MobiDB-lite"/>
    </source>
</evidence>
<gene>
    <name evidence="3" type="ORF">Q7514_29120</name>
</gene>
<dbReference type="EMBL" id="JAUTXY010000019">
    <property type="protein sequence ID" value="MEE2061591.1"/>
    <property type="molecule type" value="Genomic_DNA"/>
</dbReference>
<keyword evidence="4" id="KW-1185">Reference proteome</keyword>
<sequence>MIDNDDMLHRVDRHYLGPTGFTLPFRLRYAAVGLGAVILVTVFVIARALVQVPLSYTSLVVIVGVSAVLTSKVTKYVNADRPVRSVVKAAWNDLTAPRPPKQGQTVTVRIPAAFRTSRSAQDHDSGLHSGDLVTRDTDTSSNEGNLSR</sequence>
<reference evidence="3 4" key="1">
    <citation type="submission" date="2023-07" db="EMBL/GenBank/DDBJ databases">
        <authorList>
            <person name="Girao M."/>
            <person name="Carvalho M.F."/>
        </authorList>
    </citation>
    <scope>NUCLEOTIDE SEQUENCE [LARGE SCALE GENOMIC DNA]</scope>
    <source>
        <strain evidence="3 4">YIM65754</strain>
    </source>
</reference>